<reference evidence="1 2" key="1">
    <citation type="submission" date="2016-03" db="EMBL/GenBank/DDBJ databases">
        <title>Comparative genomics of the ectomycorrhizal sister species Rhizopogon vinicolor and Rhizopogon vesiculosus (Basidiomycota: Boletales) reveals a divergence of the mating type B locus.</title>
        <authorList>
            <person name="Mujic A.B."/>
            <person name="Kuo A."/>
            <person name="Tritt A."/>
            <person name="Lipzen A."/>
            <person name="Chen C."/>
            <person name="Johnson J."/>
            <person name="Sharma A."/>
            <person name="Barry K."/>
            <person name="Grigoriev I.V."/>
            <person name="Spatafora J.W."/>
        </authorList>
    </citation>
    <scope>NUCLEOTIDE SEQUENCE [LARGE SCALE GENOMIC DNA]</scope>
    <source>
        <strain evidence="1 2">AM-OR11-056</strain>
    </source>
</reference>
<name>A0A1J8PJG6_9AGAM</name>
<proteinExistence type="predicted"/>
<comment type="caution">
    <text evidence="1">The sequence shown here is derived from an EMBL/GenBank/DDBJ whole genome shotgun (WGS) entry which is preliminary data.</text>
</comment>
<sequence length="92" mass="9944">MILTLKGVKQHLSCNQIVSPNAAAVERHLRQAIGHRCVSATDEPATCQSHQGAAESLYNSPWEASAARGFHQVISGQPFPKDLSRTIVHLSS</sequence>
<evidence type="ECO:0000313" key="2">
    <source>
        <dbReference type="Proteomes" id="UP000183567"/>
    </source>
</evidence>
<dbReference type="Proteomes" id="UP000183567">
    <property type="component" value="Unassembled WGS sequence"/>
</dbReference>
<accession>A0A1J8PJG6</accession>
<evidence type="ECO:0000313" key="1">
    <source>
        <dbReference type="EMBL" id="OJA07931.1"/>
    </source>
</evidence>
<protein>
    <submittedName>
        <fullName evidence="1">Uncharacterized protein</fullName>
    </submittedName>
</protein>
<gene>
    <name evidence="1" type="ORF">AZE42_03674</name>
</gene>
<keyword evidence="2" id="KW-1185">Reference proteome</keyword>
<organism evidence="1 2">
    <name type="scientific">Rhizopogon vesiculosus</name>
    <dbReference type="NCBI Taxonomy" id="180088"/>
    <lineage>
        <taxon>Eukaryota</taxon>
        <taxon>Fungi</taxon>
        <taxon>Dikarya</taxon>
        <taxon>Basidiomycota</taxon>
        <taxon>Agaricomycotina</taxon>
        <taxon>Agaricomycetes</taxon>
        <taxon>Agaricomycetidae</taxon>
        <taxon>Boletales</taxon>
        <taxon>Suillineae</taxon>
        <taxon>Rhizopogonaceae</taxon>
        <taxon>Rhizopogon</taxon>
    </lineage>
</organism>
<dbReference type="AlphaFoldDB" id="A0A1J8PJG6"/>
<dbReference type="EMBL" id="LVVM01006501">
    <property type="protein sequence ID" value="OJA07931.1"/>
    <property type="molecule type" value="Genomic_DNA"/>
</dbReference>